<evidence type="ECO:0000259" key="4">
    <source>
        <dbReference type="SMART" id="SM00978"/>
    </source>
</evidence>
<keyword evidence="6" id="KW-1185">Reference proteome</keyword>
<name>A0A941DJZ0_9BURK</name>
<dbReference type="Proteomes" id="UP000680067">
    <property type="component" value="Unassembled WGS sequence"/>
</dbReference>
<reference evidence="5" key="1">
    <citation type="submission" date="2021-04" db="EMBL/GenBank/DDBJ databases">
        <title>novel species isolated from subtropical streams in China.</title>
        <authorList>
            <person name="Lu H."/>
        </authorList>
    </citation>
    <scope>NUCLEOTIDE SEQUENCE</scope>
    <source>
        <strain evidence="5">LFS511W</strain>
    </source>
</reference>
<dbReference type="SUPFAM" id="SSF54427">
    <property type="entry name" value="NTF2-like"/>
    <property type="match status" value="1"/>
</dbReference>
<comment type="caution">
    <text evidence="5">The sequence shown here is derived from an EMBL/GenBank/DDBJ whole genome shotgun (WGS) entry which is preliminary data.</text>
</comment>
<keyword evidence="2" id="KW-1133">Transmembrane helix</keyword>
<dbReference type="Gene3D" id="3.10.450.240">
    <property type="match status" value="1"/>
</dbReference>
<feature type="transmembrane region" description="Helical" evidence="2">
    <location>
        <begin position="82"/>
        <end position="101"/>
    </location>
</feature>
<accession>A0A941DJZ0</accession>
<gene>
    <name evidence="5" type="ORF">KDM89_02265</name>
</gene>
<dbReference type="RefSeq" id="WP_212686300.1">
    <property type="nucleotide sequence ID" value="NZ_JAGSPN010000001.1"/>
</dbReference>
<dbReference type="SMART" id="SM00978">
    <property type="entry name" value="Tim44"/>
    <property type="match status" value="1"/>
</dbReference>
<evidence type="ECO:0000313" key="5">
    <source>
        <dbReference type="EMBL" id="MBR7780952.1"/>
    </source>
</evidence>
<dbReference type="EMBL" id="JAGSPN010000001">
    <property type="protein sequence ID" value="MBR7780952.1"/>
    <property type="molecule type" value="Genomic_DNA"/>
</dbReference>
<keyword evidence="2" id="KW-0472">Membrane</keyword>
<sequence>MKKLLLAMVMVASTLAMTAQDADAKRLGGGGSSGRQSTNVARQATPAAPAQPNQAQRPAAAPAQGAAPAAVPPKPASPWKGIAAGLIGGALLGAALSHFGLGGAMASALGSILTFALIGLAIFFIIRMLRGMRNGGNQAQPAFAGMNNAQPAYQPQAFQQQQPEPAAYQANNFSGGSTPAADPNQGTWSVPADFDVNGFLRSAKGYFIRLQAAWDKADLNDLREFTSPEMFAELRLQIQERGNAANVTDVVSIDAQLLGIEDNGRDYLASVRFTGMIKEDAGAPAEPFNEVWNLAKPSNGSGGWVLAGIQQG</sequence>
<evidence type="ECO:0000256" key="3">
    <source>
        <dbReference type="SAM" id="SignalP"/>
    </source>
</evidence>
<organism evidence="5 6">
    <name type="scientific">Undibacterium luofuense</name>
    <dbReference type="NCBI Taxonomy" id="2828733"/>
    <lineage>
        <taxon>Bacteria</taxon>
        <taxon>Pseudomonadati</taxon>
        <taxon>Pseudomonadota</taxon>
        <taxon>Betaproteobacteria</taxon>
        <taxon>Burkholderiales</taxon>
        <taxon>Oxalobacteraceae</taxon>
        <taxon>Undibacterium</taxon>
    </lineage>
</organism>
<dbReference type="Pfam" id="PF04280">
    <property type="entry name" value="Tim44"/>
    <property type="match status" value="1"/>
</dbReference>
<keyword evidence="2" id="KW-0812">Transmembrane</keyword>
<feature type="region of interest" description="Disordered" evidence="1">
    <location>
        <begin position="26"/>
        <end position="74"/>
    </location>
</feature>
<dbReference type="InterPro" id="IPR032710">
    <property type="entry name" value="NTF2-like_dom_sf"/>
</dbReference>
<feature type="transmembrane region" description="Helical" evidence="2">
    <location>
        <begin position="108"/>
        <end position="129"/>
    </location>
</feature>
<evidence type="ECO:0000256" key="2">
    <source>
        <dbReference type="SAM" id="Phobius"/>
    </source>
</evidence>
<feature type="chain" id="PRO_5037994481" evidence="3">
    <location>
        <begin position="19"/>
        <end position="312"/>
    </location>
</feature>
<feature type="signal peptide" evidence="3">
    <location>
        <begin position="1"/>
        <end position="18"/>
    </location>
</feature>
<feature type="compositionally biased region" description="Low complexity" evidence="1">
    <location>
        <begin position="41"/>
        <end position="69"/>
    </location>
</feature>
<protein>
    <submittedName>
        <fullName evidence="5">Tim44 domain-containing protein</fullName>
    </submittedName>
</protein>
<evidence type="ECO:0000256" key="1">
    <source>
        <dbReference type="SAM" id="MobiDB-lite"/>
    </source>
</evidence>
<proteinExistence type="predicted"/>
<dbReference type="PANTHER" id="PTHR41542:SF1">
    <property type="entry name" value="BLL5807 PROTEIN"/>
    <property type="match status" value="1"/>
</dbReference>
<dbReference type="PANTHER" id="PTHR41542">
    <property type="entry name" value="BLL5807 PROTEIN"/>
    <property type="match status" value="1"/>
</dbReference>
<dbReference type="InterPro" id="IPR007379">
    <property type="entry name" value="Tim44-like_dom"/>
</dbReference>
<keyword evidence="3" id="KW-0732">Signal</keyword>
<feature type="domain" description="Tim44-like" evidence="4">
    <location>
        <begin position="180"/>
        <end position="311"/>
    </location>
</feature>
<feature type="region of interest" description="Disordered" evidence="1">
    <location>
        <begin position="164"/>
        <end position="184"/>
    </location>
</feature>
<dbReference type="AlphaFoldDB" id="A0A941DJZ0"/>
<evidence type="ECO:0000313" key="6">
    <source>
        <dbReference type="Proteomes" id="UP000680067"/>
    </source>
</evidence>